<dbReference type="OrthoDB" id="9816519at2"/>
<dbReference type="Pfam" id="PF11563">
    <property type="entry name" value="Protoglobin"/>
    <property type="match status" value="1"/>
</dbReference>
<evidence type="ECO:0000313" key="4">
    <source>
        <dbReference type="EMBL" id="GBF32223.1"/>
    </source>
</evidence>
<dbReference type="Gene3D" id="1.10.490.10">
    <property type="entry name" value="Globins"/>
    <property type="match status" value="1"/>
</dbReference>
<dbReference type="GO" id="GO:0019825">
    <property type="term" value="F:oxygen binding"/>
    <property type="evidence" value="ECO:0007669"/>
    <property type="project" value="InterPro"/>
</dbReference>
<dbReference type="InterPro" id="IPR012292">
    <property type="entry name" value="Globin/Proto"/>
</dbReference>
<dbReference type="GO" id="GO:0016020">
    <property type="term" value="C:membrane"/>
    <property type="evidence" value="ECO:0007669"/>
    <property type="project" value="InterPro"/>
</dbReference>
<dbReference type="Proteomes" id="UP000239549">
    <property type="component" value="Unassembled WGS sequence"/>
</dbReference>
<accession>A0A2L2X9E7</accession>
<reference evidence="5" key="1">
    <citation type="submission" date="2018-02" db="EMBL/GenBank/DDBJ databases">
        <title>Genome sequence of Desulfocucumis palustris strain NAW-5.</title>
        <authorList>
            <person name="Watanabe M."/>
            <person name="Kojima H."/>
            <person name="Fukui M."/>
        </authorList>
    </citation>
    <scope>NUCLEOTIDE SEQUENCE [LARGE SCALE GENOMIC DNA]</scope>
    <source>
        <strain evidence="5">NAW-5</strain>
    </source>
</reference>
<dbReference type="SUPFAM" id="SSF58104">
    <property type="entry name" value="Methyl-accepting chemotaxis protein (MCP) signaling domain"/>
    <property type="match status" value="1"/>
</dbReference>
<proteinExistence type="predicted"/>
<dbReference type="GO" id="GO:0007165">
    <property type="term" value="P:signal transduction"/>
    <property type="evidence" value="ECO:0007669"/>
    <property type="project" value="UniProtKB-KW"/>
</dbReference>
<dbReference type="InterPro" id="IPR004089">
    <property type="entry name" value="MCPsignal_dom"/>
</dbReference>
<feature type="domain" description="Methyl-accepting transducer" evidence="3">
    <location>
        <begin position="159"/>
        <end position="244"/>
    </location>
</feature>
<protein>
    <submittedName>
        <fullName evidence="4">Methyl-accepting chemotaxis sensory transducer</fullName>
    </submittedName>
</protein>
<comment type="caution">
    <text evidence="4">The sequence shown here is derived from an EMBL/GenBank/DDBJ whole genome shotgun (WGS) entry which is preliminary data.</text>
</comment>
<dbReference type="Gene3D" id="6.10.250.3200">
    <property type="match status" value="1"/>
</dbReference>
<dbReference type="EMBL" id="BFAV01000019">
    <property type="protein sequence ID" value="GBF32223.1"/>
    <property type="molecule type" value="Genomic_DNA"/>
</dbReference>
<evidence type="ECO:0000313" key="5">
    <source>
        <dbReference type="Proteomes" id="UP000239549"/>
    </source>
</evidence>
<name>A0A2L2X9E7_9FIRM</name>
<dbReference type="InterPro" id="IPR044398">
    <property type="entry name" value="Globin-sensor_dom"/>
</dbReference>
<evidence type="ECO:0000256" key="2">
    <source>
        <dbReference type="PROSITE-ProRule" id="PRU00284"/>
    </source>
</evidence>
<dbReference type="PROSITE" id="PS50111">
    <property type="entry name" value="CHEMOTAXIS_TRANSDUC_2"/>
    <property type="match status" value="1"/>
</dbReference>
<keyword evidence="5" id="KW-1185">Reference proteome</keyword>
<dbReference type="SUPFAM" id="SSF46458">
    <property type="entry name" value="Globin-like"/>
    <property type="match status" value="1"/>
</dbReference>
<evidence type="ECO:0000259" key="3">
    <source>
        <dbReference type="PROSITE" id="PS50111"/>
    </source>
</evidence>
<dbReference type="CDD" id="cd01068">
    <property type="entry name" value="globin_sensor"/>
    <property type="match status" value="1"/>
</dbReference>
<keyword evidence="1 2" id="KW-0807">Transducer</keyword>
<evidence type="ECO:0000256" key="1">
    <source>
        <dbReference type="ARBA" id="ARBA00023224"/>
    </source>
</evidence>
<sequence>MSRLDDNFRQGQVDFLGITEEEIALMSNYKDVFTREADRVVEVFYNHILKNQELRKLIETHSTINRLKDTQKQYFISLTSGNLDGNYVNRRLAIGLKHREIGLSPKWYIGAYQIYLSEIYMLLQSEHPEDPAALQRAYNAFQKRVNFDMQLAIENYITDQLQQLLTFGQDIGLVAKVIEEIAEQTNMLSLNASIEAARAGEHGRTFAVVAGEVRKLAEKSARSAKDIAETVRKNQGAIDKMMLK</sequence>
<dbReference type="AlphaFoldDB" id="A0A2L2X9E7"/>
<dbReference type="PANTHER" id="PTHR32089:SF114">
    <property type="entry name" value="METHYL-ACCEPTING CHEMOTAXIS PROTEIN MCPB"/>
    <property type="match status" value="1"/>
</dbReference>
<dbReference type="RefSeq" id="WP_104370784.1">
    <property type="nucleotide sequence ID" value="NZ_BFAV01000019.1"/>
</dbReference>
<dbReference type="GO" id="GO:0020037">
    <property type="term" value="F:heme binding"/>
    <property type="evidence" value="ECO:0007669"/>
    <property type="project" value="InterPro"/>
</dbReference>
<gene>
    <name evidence="4" type="ORF">DCCM_0414</name>
</gene>
<organism evidence="4 5">
    <name type="scientific">Desulfocucumis palustris</name>
    <dbReference type="NCBI Taxonomy" id="1898651"/>
    <lineage>
        <taxon>Bacteria</taxon>
        <taxon>Bacillati</taxon>
        <taxon>Bacillota</taxon>
        <taxon>Clostridia</taxon>
        <taxon>Eubacteriales</taxon>
        <taxon>Desulfocucumaceae</taxon>
        <taxon>Desulfocucumis</taxon>
    </lineage>
</organism>
<dbReference type="InterPro" id="IPR039379">
    <property type="entry name" value="Protoglobin_sensor_dom"/>
</dbReference>
<dbReference type="PANTHER" id="PTHR32089">
    <property type="entry name" value="METHYL-ACCEPTING CHEMOTAXIS PROTEIN MCPB"/>
    <property type="match status" value="1"/>
</dbReference>
<dbReference type="InterPro" id="IPR009050">
    <property type="entry name" value="Globin-like_sf"/>
</dbReference>